<dbReference type="RefSeq" id="WP_154143511.1">
    <property type="nucleotide sequence ID" value="NZ_JARXNK020000106.1"/>
</dbReference>
<evidence type="ECO:0000313" key="3">
    <source>
        <dbReference type="EMBL" id="MEL0554510.1"/>
    </source>
</evidence>
<keyword evidence="3" id="KW-0560">Oxidoreductase</keyword>
<dbReference type="Gene3D" id="3.40.50.720">
    <property type="entry name" value="NAD(P)-binding Rossmann-like Domain"/>
    <property type="match status" value="1"/>
</dbReference>
<dbReference type="Pfam" id="PF13561">
    <property type="entry name" value="adh_short_C2"/>
    <property type="match status" value="1"/>
</dbReference>
<dbReference type="InterPro" id="IPR050259">
    <property type="entry name" value="SDR"/>
</dbReference>
<dbReference type="PROSITE" id="PS00061">
    <property type="entry name" value="ADH_SHORT"/>
    <property type="match status" value="1"/>
</dbReference>
<name>A0ABU9FDL8_9ENTR</name>
<dbReference type="InterPro" id="IPR002347">
    <property type="entry name" value="SDR_fam"/>
</dbReference>
<feature type="domain" description="Ketoreductase" evidence="2">
    <location>
        <begin position="3"/>
        <end position="181"/>
    </location>
</feature>
<dbReference type="CDD" id="cd05233">
    <property type="entry name" value="SDR_c"/>
    <property type="match status" value="1"/>
</dbReference>
<sequence>MARVVVVTGGGTGIGAACARQMSAAGDTVIIIGRRLAPLQALAQETGALALTGDAASGSDWQHHLLPAILAQAGGIDVLLCCAGGMGNSAAAQTSDQQWRQALESNLDSAFASVRACLPSLMARRGNVLFVASIASLAAGPEACGYVTAKHALIGLMRSVARDYGPQGVRANAICPGWVTTPMADEEMQPLMAAQGISLEQAYRQVCRDVPLRRPASAQEIALACQFLCSPQASIISGATLVADGGASAVDVPTLAFSSP</sequence>
<gene>
    <name evidence="3" type="ORF">QFI96_022750</name>
</gene>
<dbReference type="InterPro" id="IPR036291">
    <property type="entry name" value="NAD(P)-bd_dom_sf"/>
</dbReference>
<organism evidence="3 4">
    <name type="scientific">Raoultella lignicola</name>
    <dbReference type="NCBI Taxonomy" id="3040939"/>
    <lineage>
        <taxon>Bacteria</taxon>
        <taxon>Pseudomonadati</taxon>
        <taxon>Pseudomonadota</taxon>
        <taxon>Gammaproteobacteria</taxon>
        <taxon>Enterobacterales</taxon>
        <taxon>Enterobacteriaceae</taxon>
        <taxon>Klebsiella/Raoultella group</taxon>
        <taxon>Raoultella</taxon>
    </lineage>
</organism>
<comment type="caution">
    <text evidence="3">The sequence shown here is derived from an EMBL/GenBank/DDBJ whole genome shotgun (WGS) entry which is preliminary data.</text>
</comment>
<comment type="similarity">
    <text evidence="1">Belongs to the short-chain dehydrogenases/reductases (SDR) family.</text>
</comment>
<dbReference type="PANTHER" id="PTHR42879:SF2">
    <property type="entry name" value="3-OXOACYL-[ACYL-CARRIER-PROTEIN] REDUCTASE FABG"/>
    <property type="match status" value="1"/>
</dbReference>
<proteinExistence type="inferred from homology"/>
<dbReference type="InterPro" id="IPR057326">
    <property type="entry name" value="KR_dom"/>
</dbReference>
<dbReference type="PRINTS" id="PR00081">
    <property type="entry name" value="GDHRDH"/>
</dbReference>
<accession>A0ABU9FDL8</accession>
<dbReference type="EC" id="1.1.-.-" evidence="3"/>
<evidence type="ECO:0000256" key="1">
    <source>
        <dbReference type="ARBA" id="ARBA00006484"/>
    </source>
</evidence>
<dbReference type="GO" id="GO:0016491">
    <property type="term" value="F:oxidoreductase activity"/>
    <property type="evidence" value="ECO:0007669"/>
    <property type="project" value="UniProtKB-KW"/>
</dbReference>
<dbReference type="PROSITE" id="PS51257">
    <property type="entry name" value="PROKAR_LIPOPROTEIN"/>
    <property type="match status" value="1"/>
</dbReference>
<dbReference type="EMBL" id="JARXNK020000106">
    <property type="protein sequence ID" value="MEL0554510.1"/>
    <property type="molecule type" value="Genomic_DNA"/>
</dbReference>
<evidence type="ECO:0000259" key="2">
    <source>
        <dbReference type="SMART" id="SM00822"/>
    </source>
</evidence>
<dbReference type="InterPro" id="IPR020904">
    <property type="entry name" value="Sc_DH/Rdtase_CS"/>
</dbReference>
<evidence type="ECO:0000313" key="4">
    <source>
        <dbReference type="Proteomes" id="UP001312893"/>
    </source>
</evidence>
<dbReference type="SMART" id="SM00822">
    <property type="entry name" value="PKS_KR"/>
    <property type="match status" value="1"/>
</dbReference>
<dbReference type="SUPFAM" id="SSF51735">
    <property type="entry name" value="NAD(P)-binding Rossmann-fold domains"/>
    <property type="match status" value="1"/>
</dbReference>
<keyword evidence="4" id="KW-1185">Reference proteome</keyword>
<dbReference type="PANTHER" id="PTHR42879">
    <property type="entry name" value="3-OXOACYL-(ACYL-CARRIER-PROTEIN) REDUCTASE"/>
    <property type="match status" value="1"/>
</dbReference>
<reference evidence="3 4" key="1">
    <citation type="submission" date="2024-04" db="EMBL/GenBank/DDBJ databases">
        <title>Two novel Raoultella species associated with bleeding cankers of broadleaf hosts, Raoultella scottia sp. nov. and Raoultella lignicola sp. nov.</title>
        <authorList>
            <person name="Brady C.L."/>
        </authorList>
    </citation>
    <scope>NUCLEOTIDE SEQUENCE [LARGE SCALE GENOMIC DNA]</scope>
    <source>
        <strain evidence="3 4">TW_WC1a.1</strain>
    </source>
</reference>
<protein>
    <submittedName>
        <fullName evidence="3">SDR family oxidoreductase</fullName>
        <ecNumber evidence="3">1.1.-.-</ecNumber>
    </submittedName>
</protein>
<dbReference type="Proteomes" id="UP001312893">
    <property type="component" value="Unassembled WGS sequence"/>
</dbReference>